<evidence type="ECO:0000256" key="1">
    <source>
        <dbReference type="ARBA" id="ARBA00001974"/>
    </source>
</evidence>
<protein>
    <recommendedName>
        <fullName evidence="8">TIGR03862 family flavoprotein</fullName>
    </recommendedName>
</protein>
<evidence type="ECO:0000313" key="6">
    <source>
        <dbReference type="EMBL" id="SMQ73071.1"/>
    </source>
</evidence>
<organism evidence="6 7">
    <name type="scientific">Devosia lucknowensis</name>
    <dbReference type="NCBI Taxonomy" id="1096929"/>
    <lineage>
        <taxon>Bacteria</taxon>
        <taxon>Pseudomonadati</taxon>
        <taxon>Pseudomonadota</taxon>
        <taxon>Alphaproteobacteria</taxon>
        <taxon>Hyphomicrobiales</taxon>
        <taxon>Devosiaceae</taxon>
        <taxon>Devosia</taxon>
    </lineage>
</organism>
<dbReference type="EMBL" id="FXWK01000001">
    <property type="protein sequence ID" value="SMQ73071.1"/>
    <property type="molecule type" value="Genomic_DNA"/>
</dbReference>
<proteinExistence type="predicted"/>
<dbReference type="PRINTS" id="PR00419">
    <property type="entry name" value="ADXRDTASE"/>
</dbReference>
<dbReference type="Proteomes" id="UP000194474">
    <property type="component" value="Unassembled WGS sequence"/>
</dbReference>
<dbReference type="Pfam" id="PF22780">
    <property type="entry name" value="HI0933_like_1st"/>
    <property type="match status" value="1"/>
</dbReference>
<dbReference type="Gene3D" id="2.40.30.10">
    <property type="entry name" value="Translation factors"/>
    <property type="match status" value="1"/>
</dbReference>
<keyword evidence="3" id="KW-0274">FAD</keyword>
<evidence type="ECO:0008006" key="8">
    <source>
        <dbReference type="Google" id="ProtNLM"/>
    </source>
</evidence>
<dbReference type="InterPro" id="IPR022460">
    <property type="entry name" value="Flavoprotein_PP4765"/>
</dbReference>
<dbReference type="InterPro" id="IPR023166">
    <property type="entry name" value="BaiN-like_dom_sf"/>
</dbReference>
<dbReference type="Gene3D" id="3.50.50.60">
    <property type="entry name" value="FAD/NAD(P)-binding domain"/>
    <property type="match status" value="1"/>
</dbReference>
<dbReference type="Pfam" id="PF03486">
    <property type="entry name" value="HI0933_like"/>
    <property type="match status" value="1"/>
</dbReference>
<dbReference type="InterPro" id="IPR004792">
    <property type="entry name" value="BaiN-like"/>
</dbReference>
<name>A0A1Y6FHN4_9HYPH</name>
<dbReference type="NCBIfam" id="TIGR00275">
    <property type="entry name" value="aminoacetone oxidase family FAD-binding enzyme"/>
    <property type="match status" value="1"/>
</dbReference>
<dbReference type="PANTHER" id="PTHR42887">
    <property type="entry name" value="OS12G0638800 PROTEIN"/>
    <property type="match status" value="1"/>
</dbReference>
<dbReference type="Gene3D" id="1.10.8.260">
    <property type="entry name" value="HI0933 insert domain-like"/>
    <property type="match status" value="1"/>
</dbReference>
<reference evidence="7" key="1">
    <citation type="submission" date="2017-04" db="EMBL/GenBank/DDBJ databases">
        <authorList>
            <person name="Varghese N."/>
            <person name="Submissions S."/>
        </authorList>
    </citation>
    <scope>NUCLEOTIDE SEQUENCE [LARGE SCALE GENOMIC DNA]</scope>
</reference>
<keyword evidence="2" id="KW-0285">Flavoprotein</keyword>
<dbReference type="SUPFAM" id="SSF160996">
    <property type="entry name" value="HI0933 insert domain-like"/>
    <property type="match status" value="1"/>
</dbReference>
<dbReference type="PANTHER" id="PTHR42887:SF1">
    <property type="entry name" value="BLR3961 PROTEIN"/>
    <property type="match status" value="1"/>
</dbReference>
<evidence type="ECO:0000259" key="4">
    <source>
        <dbReference type="Pfam" id="PF03486"/>
    </source>
</evidence>
<dbReference type="AlphaFoldDB" id="A0A1Y6FHN4"/>
<dbReference type="InterPro" id="IPR057661">
    <property type="entry name" value="RsdA/BaiN/AoA(So)_Rossmann"/>
</dbReference>
<feature type="domain" description="RsdA/BaiN/AoA(So)-like insert" evidence="5">
    <location>
        <begin position="189"/>
        <end position="340"/>
    </location>
</feature>
<dbReference type="RefSeq" id="WP_086470490.1">
    <property type="nucleotide sequence ID" value="NZ_FXWK01000001.1"/>
</dbReference>
<comment type="cofactor">
    <cofactor evidence="1">
        <name>FAD</name>
        <dbReference type="ChEBI" id="CHEBI:57692"/>
    </cofactor>
</comment>
<evidence type="ECO:0000313" key="7">
    <source>
        <dbReference type="Proteomes" id="UP000194474"/>
    </source>
</evidence>
<dbReference type="SUPFAM" id="SSF51905">
    <property type="entry name" value="FAD/NAD(P)-binding domain"/>
    <property type="match status" value="1"/>
</dbReference>
<evidence type="ECO:0000259" key="5">
    <source>
        <dbReference type="Pfam" id="PF22780"/>
    </source>
</evidence>
<dbReference type="InterPro" id="IPR036188">
    <property type="entry name" value="FAD/NAD-bd_sf"/>
</dbReference>
<accession>A0A1Y6FHN4</accession>
<evidence type="ECO:0000256" key="2">
    <source>
        <dbReference type="ARBA" id="ARBA00022630"/>
    </source>
</evidence>
<sequence>MARIAIIGGGPAGLMAAEEAAGHGDDVVVFEAMPTAGRKFLMAGKSGLNITHAEDKALFDLRYGAPLPRLQAALDALPAAAVRAWCAGLGVETFVGSSGRVFPVAMKASPLLRAWLRRLGDVGVSLKVRHRWMGFDGDRLVFDTPDGRVREAFDAVVLALGGASWPELGSDAAWVPWLVGKGVGVAPFRPANCGFHKHWSDVFIERFAGEPIKAVIATSDAGSIQGEFVVTRDGIEGSLVYAHAAQLRDRIERDGSAVLTLDLVPGRTLEKLAADLTRQPAKTSFSNRLRKGAGLDGVKAGLVRELSPDAQTLAPARLAALIKALPLVLDATQPMSRAISVAGGVAWDGVTEDFMLEALPGVFVCGEMLDWEAPTGGYLLSACMATGRAAGLAARRYAHGLNRA</sequence>
<dbReference type="NCBIfam" id="TIGR03862">
    <property type="entry name" value="flavo_PP4765"/>
    <property type="match status" value="1"/>
</dbReference>
<dbReference type="InterPro" id="IPR055178">
    <property type="entry name" value="RsdA/BaiN/AoA(So)-like_dom"/>
</dbReference>
<keyword evidence="7" id="KW-1185">Reference proteome</keyword>
<dbReference type="OrthoDB" id="9815989at2"/>
<feature type="domain" description="RsdA/BaiN/AoA(So)-like Rossmann fold-like" evidence="4">
    <location>
        <begin position="3"/>
        <end position="391"/>
    </location>
</feature>
<evidence type="ECO:0000256" key="3">
    <source>
        <dbReference type="ARBA" id="ARBA00022827"/>
    </source>
</evidence>
<gene>
    <name evidence="6" type="ORF">SAMN06295905_2252</name>
</gene>